<name>F8FK80_PAEMK</name>
<gene>
    <name evidence="1" type="ordered locus">KNP414_06239</name>
</gene>
<evidence type="ECO:0000313" key="2">
    <source>
        <dbReference type="Proteomes" id="UP000006620"/>
    </source>
</evidence>
<reference evidence="2" key="1">
    <citation type="submission" date="2011-06" db="EMBL/GenBank/DDBJ databases">
        <title>Complete genome sequence of Paenibacillus mucilaginosus KNP414.</title>
        <authorList>
            <person name="Wang J."/>
            <person name="Hu S."/>
            <person name="Hu X."/>
            <person name="Zhang B."/>
            <person name="Dong D."/>
            <person name="Zhang S."/>
            <person name="Zhao K."/>
            <person name="Wu D."/>
        </authorList>
    </citation>
    <scope>NUCLEOTIDE SEQUENCE [LARGE SCALE GENOMIC DNA]</scope>
    <source>
        <strain evidence="2">KNP414</strain>
    </source>
</reference>
<dbReference type="KEGG" id="pms:KNP414_06239"/>
<dbReference type="Proteomes" id="UP000006620">
    <property type="component" value="Chromosome"/>
</dbReference>
<protein>
    <submittedName>
        <fullName evidence="1">Uncharacterized protein</fullName>
    </submittedName>
</protein>
<dbReference type="EMBL" id="CP002869">
    <property type="protein sequence ID" value="AEI44761.1"/>
    <property type="molecule type" value="Genomic_DNA"/>
</dbReference>
<reference evidence="1 2" key="2">
    <citation type="journal article" date="2013" name="Genome Announc.">
        <title>Genome Sequence of Growth-Improving Paenibacillus mucilaginosus Strain KNP414.</title>
        <authorList>
            <person name="Lu J.J."/>
            <person name="Wang J.F."/>
            <person name="Hu X.F."/>
        </authorList>
    </citation>
    <scope>NUCLEOTIDE SEQUENCE [LARGE SCALE GENOMIC DNA]</scope>
    <source>
        <strain evidence="1 2">KNP414</strain>
    </source>
</reference>
<accession>F8FK80</accession>
<dbReference type="HOGENOM" id="CLU_2956232_0_0_9"/>
<proteinExistence type="predicted"/>
<sequence length="59" mass="6521">MQAAGGLKTARPFGTFLFCAYSKAHYQRRQEAASPSRARFFLSAPGVLQQDARAACYHL</sequence>
<dbReference type="AlphaFoldDB" id="F8FK80"/>
<organism evidence="1 2">
    <name type="scientific">Paenibacillus mucilaginosus (strain KNP414)</name>
    <dbReference type="NCBI Taxonomy" id="1036673"/>
    <lineage>
        <taxon>Bacteria</taxon>
        <taxon>Bacillati</taxon>
        <taxon>Bacillota</taxon>
        <taxon>Bacilli</taxon>
        <taxon>Bacillales</taxon>
        <taxon>Paenibacillaceae</taxon>
        <taxon>Paenibacillus</taxon>
    </lineage>
</organism>
<evidence type="ECO:0000313" key="1">
    <source>
        <dbReference type="EMBL" id="AEI44761.1"/>
    </source>
</evidence>